<protein>
    <recommendedName>
        <fullName evidence="4">WD40 repeat-like protein</fullName>
    </recommendedName>
</protein>
<sequence>MTFYTQYLHPGTDRPPLPGFAKTDPWTRTPRPHPFTTRLSRFRPGVPITVSSSTPRAQVLYQARAEVQSNPMAAPTAMAMSSDGSVLAMSAADGSKSADPILRMVRFDQDDEDGPRVLPVVRQNPGLSNVAQAFEMDNEPTLILLADDDRIKSFRWGPNADGELPTNIHTMNSERIFNGPLAVLAGGRLLRAGKGKAALWNLDALETHQDSLGKFIGDGEVNLDNSWRHAHSDAIERSSGSKATAIVAFADDPEDQPATWHWHKPRGHLLCAERMRDTEGFSCISLDIEHGGRRVTRYLGHGHDPEKVATSAGDLNVSWTACADGHARMFDVRRPLPVLTFDTGRQSDVCAGIVCIHPDGVPSMSFPFLPLRASCRCPW</sequence>
<dbReference type="AlphaFoldDB" id="A0A371DWV3"/>
<keyword evidence="3" id="KW-1185">Reference proteome</keyword>
<evidence type="ECO:0000313" key="2">
    <source>
        <dbReference type="EMBL" id="RDX57032.1"/>
    </source>
</evidence>
<evidence type="ECO:0000313" key="3">
    <source>
        <dbReference type="Proteomes" id="UP000256964"/>
    </source>
</evidence>
<evidence type="ECO:0000256" key="1">
    <source>
        <dbReference type="SAM" id="MobiDB-lite"/>
    </source>
</evidence>
<evidence type="ECO:0008006" key="4">
    <source>
        <dbReference type="Google" id="ProtNLM"/>
    </source>
</evidence>
<feature type="compositionally biased region" description="Low complexity" evidence="1">
    <location>
        <begin position="26"/>
        <end position="35"/>
    </location>
</feature>
<dbReference type="STRING" id="139420.A0A371DWV3"/>
<dbReference type="InterPro" id="IPR011041">
    <property type="entry name" value="Quinoprot_gluc/sorb_DH_b-prop"/>
</dbReference>
<proteinExistence type="predicted"/>
<reference evidence="2 3" key="1">
    <citation type="journal article" date="2018" name="Biotechnol. Biofuels">
        <title>Integrative visual omics of the white-rot fungus Polyporus brumalis exposes the biotechnological potential of its oxidative enzymes for delignifying raw plant biomass.</title>
        <authorList>
            <person name="Miyauchi S."/>
            <person name="Rancon A."/>
            <person name="Drula E."/>
            <person name="Hage H."/>
            <person name="Chaduli D."/>
            <person name="Favel A."/>
            <person name="Grisel S."/>
            <person name="Henrissat B."/>
            <person name="Herpoel-Gimbert I."/>
            <person name="Ruiz-Duenas F.J."/>
            <person name="Chevret D."/>
            <person name="Hainaut M."/>
            <person name="Lin J."/>
            <person name="Wang M."/>
            <person name="Pangilinan J."/>
            <person name="Lipzen A."/>
            <person name="Lesage-Meessen L."/>
            <person name="Navarro D."/>
            <person name="Riley R."/>
            <person name="Grigoriev I.V."/>
            <person name="Zhou S."/>
            <person name="Raouche S."/>
            <person name="Rosso M.N."/>
        </authorList>
    </citation>
    <scope>NUCLEOTIDE SEQUENCE [LARGE SCALE GENOMIC DNA]</scope>
    <source>
        <strain evidence="2 3">BRFM 1820</strain>
    </source>
</reference>
<dbReference type="OrthoDB" id="548949at2759"/>
<dbReference type="SUPFAM" id="SSF50952">
    <property type="entry name" value="Soluble quinoprotein glucose dehydrogenase"/>
    <property type="match status" value="1"/>
</dbReference>
<accession>A0A371DWV3</accession>
<feature type="region of interest" description="Disordered" evidence="1">
    <location>
        <begin position="1"/>
        <end position="35"/>
    </location>
</feature>
<name>A0A371DWV3_9APHY</name>
<dbReference type="EMBL" id="KZ857379">
    <property type="protein sequence ID" value="RDX57032.1"/>
    <property type="molecule type" value="Genomic_DNA"/>
</dbReference>
<dbReference type="Proteomes" id="UP000256964">
    <property type="component" value="Unassembled WGS sequence"/>
</dbReference>
<gene>
    <name evidence="2" type="ORF">OH76DRAFT_9289</name>
</gene>
<organism evidence="2 3">
    <name type="scientific">Lentinus brumalis</name>
    <dbReference type="NCBI Taxonomy" id="2498619"/>
    <lineage>
        <taxon>Eukaryota</taxon>
        <taxon>Fungi</taxon>
        <taxon>Dikarya</taxon>
        <taxon>Basidiomycota</taxon>
        <taxon>Agaricomycotina</taxon>
        <taxon>Agaricomycetes</taxon>
        <taxon>Polyporales</taxon>
        <taxon>Polyporaceae</taxon>
        <taxon>Lentinus</taxon>
    </lineage>
</organism>